<reference evidence="11" key="1">
    <citation type="journal article" date="2020" name="Cell">
        <title>Large-Scale Comparative Analyses of Tick Genomes Elucidate Their Genetic Diversity and Vector Capacities.</title>
        <authorList>
            <consortium name="Tick Genome and Microbiome Consortium (TIGMIC)"/>
            <person name="Jia N."/>
            <person name="Wang J."/>
            <person name="Shi W."/>
            <person name="Du L."/>
            <person name="Sun Y."/>
            <person name="Zhan W."/>
            <person name="Jiang J.F."/>
            <person name="Wang Q."/>
            <person name="Zhang B."/>
            <person name="Ji P."/>
            <person name="Bell-Sakyi L."/>
            <person name="Cui X.M."/>
            <person name="Yuan T.T."/>
            <person name="Jiang B.G."/>
            <person name="Yang W.F."/>
            <person name="Lam T.T."/>
            <person name="Chang Q.C."/>
            <person name="Ding S.J."/>
            <person name="Wang X.J."/>
            <person name="Zhu J.G."/>
            <person name="Ruan X.D."/>
            <person name="Zhao L."/>
            <person name="Wei J.T."/>
            <person name="Ye R.Z."/>
            <person name="Que T.C."/>
            <person name="Du C.H."/>
            <person name="Zhou Y.H."/>
            <person name="Cheng J.X."/>
            <person name="Dai P.F."/>
            <person name="Guo W.B."/>
            <person name="Han X.H."/>
            <person name="Huang E.J."/>
            <person name="Li L.F."/>
            <person name="Wei W."/>
            <person name="Gao Y.C."/>
            <person name="Liu J.Z."/>
            <person name="Shao H.Z."/>
            <person name="Wang X."/>
            <person name="Wang C.C."/>
            <person name="Yang T.C."/>
            <person name="Huo Q.B."/>
            <person name="Li W."/>
            <person name="Chen H.Y."/>
            <person name="Chen S.E."/>
            <person name="Zhou L.G."/>
            <person name="Ni X.B."/>
            <person name="Tian J.H."/>
            <person name="Sheng Y."/>
            <person name="Liu T."/>
            <person name="Pan Y.S."/>
            <person name="Xia L.Y."/>
            <person name="Li J."/>
            <person name="Zhao F."/>
            <person name="Cao W.C."/>
        </authorList>
    </citation>
    <scope>NUCLEOTIDE SEQUENCE</scope>
    <source>
        <strain evidence="11">Rmic-2018</strain>
    </source>
</reference>
<evidence type="ECO:0000256" key="5">
    <source>
        <dbReference type="ARBA" id="ARBA00022989"/>
    </source>
</evidence>
<feature type="domain" description="Ionotropic glutamate receptor C-terminal" evidence="10">
    <location>
        <begin position="156"/>
        <end position="391"/>
    </location>
</feature>
<accession>A0A9J6DNG2</accession>
<feature type="transmembrane region" description="Helical" evidence="9">
    <location>
        <begin position="122"/>
        <end position="144"/>
    </location>
</feature>
<keyword evidence="4 9" id="KW-0812">Transmembrane</keyword>
<keyword evidence="6 9" id="KW-0472">Membrane</keyword>
<dbReference type="Gene3D" id="3.40.190.10">
    <property type="entry name" value="Periplasmic binding protein-like II"/>
    <property type="match status" value="2"/>
</dbReference>
<organism evidence="11 12">
    <name type="scientific">Rhipicephalus microplus</name>
    <name type="common">Cattle tick</name>
    <name type="synonym">Boophilus microplus</name>
    <dbReference type="NCBI Taxonomy" id="6941"/>
    <lineage>
        <taxon>Eukaryota</taxon>
        <taxon>Metazoa</taxon>
        <taxon>Ecdysozoa</taxon>
        <taxon>Arthropoda</taxon>
        <taxon>Chelicerata</taxon>
        <taxon>Arachnida</taxon>
        <taxon>Acari</taxon>
        <taxon>Parasitiformes</taxon>
        <taxon>Ixodida</taxon>
        <taxon>Ixodoidea</taxon>
        <taxon>Ixodidae</taxon>
        <taxon>Rhipicephalinae</taxon>
        <taxon>Rhipicephalus</taxon>
        <taxon>Boophilus</taxon>
    </lineage>
</organism>
<dbReference type="InterPro" id="IPR001320">
    <property type="entry name" value="Iontro_rcpt_C"/>
</dbReference>
<evidence type="ECO:0000256" key="6">
    <source>
        <dbReference type="ARBA" id="ARBA00023136"/>
    </source>
</evidence>
<evidence type="ECO:0000256" key="2">
    <source>
        <dbReference type="ARBA" id="ARBA00008685"/>
    </source>
</evidence>
<dbReference type="GO" id="GO:0005886">
    <property type="term" value="C:plasma membrane"/>
    <property type="evidence" value="ECO:0007669"/>
    <property type="project" value="UniProtKB-SubCell"/>
</dbReference>
<dbReference type="AlphaFoldDB" id="A0A9J6DNG2"/>
<comment type="subcellular location">
    <subcellularLocation>
        <location evidence="1">Cell membrane</location>
        <topology evidence="1">Multi-pass membrane protein</topology>
    </subcellularLocation>
</comment>
<evidence type="ECO:0000256" key="1">
    <source>
        <dbReference type="ARBA" id="ARBA00004651"/>
    </source>
</evidence>
<evidence type="ECO:0000256" key="4">
    <source>
        <dbReference type="ARBA" id="ARBA00022692"/>
    </source>
</evidence>
<evidence type="ECO:0000259" key="10">
    <source>
        <dbReference type="Pfam" id="PF00060"/>
    </source>
</evidence>
<evidence type="ECO:0000256" key="8">
    <source>
        <dbReference type="ARBA" id="ARBA00023180"/>
    </source>
</evidence>
<dbReference type="GO" id="GO:0015276">
    <property type="term" value="F:ligand-gated monoatomic ion channel activity"/>
    <property type="evidence" value="ECO:0007669"/>
    <property type="project" value="InterPro"/>
</dbReference>
<evidence type="ECO:0000313" key="12">
    <source>
        <dbReference type="Proteomes" id="UP000821866"/>
    </source>
</evidence>
<dbReference type="EMBL" id="JABSTU010000008">
    <property type="protein sequence ID" value="KAH8023531.1"/>
    <property type="molecule type" value="Genomic_DNA"/>
</dbReference>
<dbReference type="GO" id="GO:0050906">
    <property type="term" value="P:detection of stimulus involved in sensory perception"/>
    <property type="evidence" value="ECO:0007669"/>
    <property type="project" value="UniProtKB-ARBA"/>
</dbReference>
<name>A0A9J6DNG2_RHIMP</name>
<evidence type="ECO:0000256" key="3">
    <source>
        <dbReference type="ARBA" id="ARBA00022475"/>
    </source>
</evidence>
<dbReference type="Pfam" id="PF00060">
    <property type="entry name" value="Lig_chan"/>
    <property type="match status" value="1"/>
</dbReference>
<evidence type="ECO:0000313" key="11">
    <source>
        <dbReference type="EMBL" id="KAH8023531.1"/>
    </source>
</evidence>
<comment type="similarity">
    <text evidence="2">Belongs to the glutamate-gated ion channel (TC 1.A.10.1) family.</text>
</comment>
<feature type="transmembrane region" description="Helical" evidence="9">
    <location>
        <begin position="187"/>
        <end position="207"/>
    </location>
</feature>
<keyword evidence="5 9" id="KW-1133">Transmembrane helix</keyword>
<proteinExistence type="inferred from homology"/>
<gene>
    <name evidence="11" type="ORF">HPB51_014780</name>
</gene>
<reference evidence="11" key="2">
    <citation type="submission" date="2021-09" db="EMBL/GenBank/DDBJ databases">
        <authorList>
            <person name="Jia N."/>
            <person name="Wang J."/>
            <person name="Shi W."/>
            <person name="Du L."/>
            <person name="Sun Y."/>
            <person name="Zhan W."/>
            <person name="Jiang J."/>
            <person name="Wang Q."/>
            <person name="Zhang B."/>
            <person name="Ji P."/>
            <person name="Sakyi L.B."/>
            <person name="Cui X."/>
            <person name="Yuan T."/>
            <person name="Jiang B."/>
            <person name="Yang W."/>
            <person name="Lam T.T.-Y."/>
            <person name="Chang Q."/>
            <person name="Ding S."/>
            <person name="Wang X."/>
            <person name="Zhu J."/>
            <person name="Ruan X."/>
            <person name="Zhao L."/>
            <person name="Wei J."/>
            <person name="Que T."/>
            <person name="Du C."/>
            <person name="Cheng J."/>
            <person name="Dai P."/>
            <person name="Han X."/>
            <person name="Huang E."/>
            <person name="Gao Y."/>
            <person name="Liu J."/>
            <person name="Shao H."/>
            <person name="Ye R."/>
            <person name="Li L."/>
            <person name="Wei W."/>
            <person name="Wang X."/>
            <person name="Wang C."/>
            <person name="Huo Q."/>
            <person name="Li W."/>
            <person name="Guo W."/>
            <person name="Chen H."/>
            <person name="Chen S."/>
            <person name="Zhou L."/>
            <person name="Zhou L."/>
            <person name="Ni X."/>
            <person name="Tian J."/>
            <person name="Zhou Y."/>
            <person name="Sheng Y."/>
            <person name="Liu T."/>
            <person name="Pan Y."/>
            <person name="Xia L."/>
            <person name="Li J."/>
            <person name="Zhao F."/>
            <person name="Cao W."/>
        </authorList>
    </citation>
    <scope>NUCLEOTIDE SEQUENCE</scope>
    <source>
        <strain evidence="11">Rmic-2018</strain>
        <tissue evidence="11">Larvae</tissue>
    </source>
</reference>
<feature type="transmembrane region" description="Helical" evidence="9">
    <location>
        <begin position="383"/>
        <end position="408"/>
    </location>
</feature>
<keyword evidence="12" id="KW-1185">Reference proteome</keyword>
<comment type="caution">
    <text evidence="11">The sequence shown here is derived from an EMBL/GenBank/DDBJ whole genome shotgun (WGS) entry which is preliminary data.</text>
</comment>
<dbReference type="VEuPathDB" id="VectorBase:LOC119161724"/>
<dbReference type="InterPro" id="IPR052192">
    <property type="entry name" value="Insect_Ionotropic_Sensory_Rcpt"/>
</dbReference>
<keyword evidence="8" id="KW-0325">Glycoprotein</keyword>
<evidence type="ECO:0000256" key="7">
    <source>
        <dbReference type="ARBA" id="ARBA00023170"/>
    </source>
</evidence>
<dbReference type="PANTHER" id="PTHR42643:SF38">
    <property type="entry name" value="IONOTROPIC RECEPTOR 100A"/>
    <property type="match status" value="1"/>
</dbReference>
<dbReference type="PANTHER" id="PTHR42643">
    <property type="entry name" value="IONOTROPIC RECEPTOR 20A-RELATED"/>
    <property type="match status" value="1"/>
</dbReference>
<keyword evidence="3" id="KW-1003">Cell membrane</keyword>
<protein>
    <recommendedName>
        <fullName evidence="10">Ionotropic glutamate receptor C-terminal domain-containing protein</fullName>
    </recommendedName>
</protein>
<dbReference type="SUPFAM" id="SSF53850">
    <property type="entry name" value="Periplasmic binding protein-like II"/>
    <property type="match status" value="1"/>
</dbReference>
<sequence length="456" mass="51321">MEPLIGYERDANGTVVASGLGGYVYNLLVNSLKIKHVVLIPRDHVYAGTFPNGSWAGCLGMISRNEADLAIGPILPTIARFGVAEPLPQYYFIRLTTCAGTKRLFKTDVFGYVTALDSQARAFLYSVWAALLTSMLFLAILMSVPKAGGKSRISIFGDQLMDLVGNMFFESTPEPPEDSYRRWLTSFWWIVVMVVMTGFTGIMKASLMVKDQTGRISGIKDVIERPEIKPYLIDGSTYHRLFRTSTRSDHQRLWRQVQRYRSVTSATQILTKETFDEVLNERAIFFCDDIMLYFSVARLYPNGVDGEFYLGTDFFINNPFTMFVRREFDQGLIKKMHLRLRWLWEAGLPQEWNRRTMEAALRHTTDTQTTVVAAMKLVDVGAIFYLMFFGLAFACIVGLFEVFVGLLLPAATRALAQRRFTGDSPNVRAVDAAARRLSAAAAPTRVAISILGRSTS</sequence>
<evidence type="ECO:0000256" key="9">
    <source>
        <dbReference type="SAM" id="Phobius"/>
    </source>
</evidence>
<keyword evidence="7" id="KW-0675">Receptor</keyword>
<dbReference type="Proteomes" id="UP000821866">
    <property type="component" value="Chromosome 6"/>
</dbReference>